<feature type="region of interest" description="Disordered" evidence="1">
    <location>
        <begin position="1"/>
        <end position="59"/>
    </location>
</feature>
<feature type="compositionally biased region" description="Basic and acidic residues" evidence="1">
    <location>
        <begin position="44"/>
        <end position="59"/>
    </location>
</feature>
<accession>A0A644ULS3</accession>
<evidence type="ECO:0000313" key="2">
    <source>
        <dbReference type="EMBL" id="MPL79712.1"/>
    </source>
</evidence>
<organism evidence="2">
    <name type="scientific">bioreactor metagenome</name>
    <dbReference type="NCBI Taxonomy" id="1076179"/>
    <lineage>
        <taxon>unclassified sequences</taxon>
        <taxon>metagenomes</taxon>
        <taxon>ecological metagenomes</taxon>
    </lineage>
</organism>
<dbReference type="AlphaFoldDB" id="A0A644ULS3"/>
<feature type="compositionally biased region" description="Low complexity" evidence="1">
    <location>
        <begin position="19"/>
        <end position="32"/>
    </location>
</feature>
<comment type="caution">
    <text evidence="2">The sequence shown here is derived from an EMBL/GenBank/DDBJ whole genome shotgun (WGS) entry which is preliminary data.</text>
</comment>
<protein>
    <submittedName>
        <fullName evidence="2">Uncharacterized protein</fullName>
    </submittedName>
</protein>
<dbReference type="EMBL" id="VSSQ01000129">
    <property type="protein sequence ID" value="MPL79712.1"/>
    <property type="molecule type" value="Genomic_DNA"/>
</dbReference>
<dbReference type="PROSITE" id="PS51257">
    <property type="entry name" value="PROKAR_LIPOPROTEIN"/>
    <property type="match status" value="1"/>
</dbReference>
<gene>
    <name evidence="2" type="ORF">SDC9_25596</name>
</gene>
<name>A0A644ULS3_9ZZZZ</name>
<proteinExistence type="predicted"/>
<sequence>MTRRRAPPIWAPGGGGGCAPADAGEAAAAGSGRDADPPSLGRGTLDRLDETLDPQPRGKAEGFRDFARDRTDIAFDLDRLQVVETDLVARGDAEAAIGRVIGGGLDPAEAAPAGGVGGRVEMQLVEALLAEGERALRAIDLEVMLHLASGGDPVALDRALRAILKTQEGAADVIHRDRAAAALAVGPFADHRDAVAHHLGNRTEQEFGGGQRMAADIGERSAPRRIVAEGPGAGGIGHVILGMQPAIAADLAQFAGRDHLARQPQHRVAQIVEADLRLHCLRRRRIGHLARLGRARRKRLLAIDMLARGDRGEGHLLVQRVRRSDVDHVDLGGGD</sequence>
<evidence type="ECO:0000256" key="1">
    <source>
        <dbReference type="SAM" id="MobiDB-lite"/>
    </source>
</evidence>
<reference evidence="2" key="1">
    <citation type="submission" date="2019-08" db="EMBL/GenBank/DDBJ databases">
        <authorList>
            <person name="Kucharzyk K."/>
            <person name="Murdoch R.W."/>
            <person name="Higgins S."/>
            <person name="Loffler F."/>
        </authorList>
    </citation>
    <scope>NUCLEOTIDE SEQUENCE</scope>
</reference>